<sequence>TAYACINENIKLYGVTYNLRNKTVSAKEFEASLDSKTNITEIIYNGPKQISGFDLDYNIPR</sequence>
<accession>A0A9N9P2V3</accession>
<comment type="caution">
    <text evidence="1">The sequence shown here is derived from an EMBL/GenBank/DDBJ whole genome shotgun (WGS) entry which is preliminary data.</text>
</comment>
<evidence type="ECO:0000313" key="1">
    <source>
        <dbReference type="EMBL" id="CAG8786724.1"/>
    </source>
</evidence>
<gene>
    <name evidence="1" type="ORF">DERYTH_LOCUS20563</name>
</gene>
<dbReference type="OrthoDB" id="2452322at2759"/>
<evidence type="ECO:0000313" key="2">
    <source>
        <dbReference type="Proteomes" id="UP000789405"/>
    </source>
</evidence>
<feature type="non-terminal residue" evidence="1">
    <location>
        <position position="61"/>
    </location>
</feature>
<keyword evidence="2" id="KW-1185">Reference proteome</keyword>
<protein>
    <submittedName>
        <fullName evidence="1">27401_t:CDS:1</fullName>
    </submittedName>
</protein>
<organism evidence="1 2">
    <name type="scientific">Dentiscutata erythropus</name>
    <dbReference type="NCBI Taxonomy" id="1348616"/>
    <lineage>
        <taxon>Eukaryota</taxon>
        <taxon>Fungi</taxon>
        <taxon>Fungi incertae sedis</taxon>
        <taxon>Mucoromycota</taxon>
        <taxon>Glomeromycotina</taxon>
        <taxon>Glomeromycetes</taxon>
        <taxon>Diversisporales</taxon>
        <taxon>Gigasporaceae</taxon>
        <taxon>Dentiscutata</taxon>
    </lineage>
</organism>
<dbReference type="AlphaFoldDB" id="A0A9N9P2V3"/>
<dbReference type="Proteomes" id="UP000789405">
    <property type="component" value="Unassembled WGS sequence"/>
</dbReference>
<name>A0A9N9P2V3_9GLOM</name>
<reference evidence="1" key="1">
    <citation type="submission" date="2021-06" db="EMBL/GenBank/DDBJ databases">
        <authorList>
            <person name="Kallberg Y."/>
            <person name="Tangrot J."/>
            <person name="Rosling A."/>
        </authorList>
    </citation>
    <scope>NUCLEOTIDE SEQUENCE</scope>
    <source>
        <strain evidence="1">MA453B</strain>
    </source>
</reference>
<feature type="non-terminal residue" evidence="1">
    <location>
        <position position="1"/>
    </location>
</feature>
<dbReference type="EMBL" id="CAJVPY010024450">
    <property type="protein sequence ID" value="CAG8786724.1"/>
    <property type="molecule type" value="Genomic_DNA"/>
</dbReference>
<proteinExistence type="predicted"/>